<feature type="signal peptide" evidence="1">
    <location>
        <begin position="1"/>
        <end position="21"/>
    </location>
</feature>
<protein>
    <recommendedName>
        <fullName evidence="4">Cysteine-rich protein</fullName>
    </recommendedName>
</protein>
<dbReference type="InParanoid" id="A0A1B7MLT3"/>
<dbReference type="STRING" id="1314800.A0A1B7MLT3"/>
<proteinExistence type="predicted"/>
<feature type="chain" id="PRO_5008597446" description="Cysteine-rich protein" evidence="1">
    <location>
        <begin position="22"/>
        <end position="82"/>
    </location>
</feature>
<dbReference type="Proteomes" id="UP000092154">
    <property type="component" value="Unassembled WGS sequence"/>
</dbReference>
<dbReference type="EMBL" id="KV448745">
    <property type="protein sequence ID" value="OAX33574.1"/>
    <property type="molecule type" value="Genomic_DNA"/>
</dbReference>
<dbReference type="AlphaFoldDB" id="A0A1B7MLT3"/>
<keyword evidence="1" id="KW-0732">Signal</keyword>
<dbReference type="PANTHER" id="PTHR37475">
    <property type="entry name" value="ZYGOTE-SPECIFIC CLASS V COPY B GENE PROTEIN"/>
    <property type="match status" value="1"/>
</dbReference>
<accession>A0A1B7MLT3</accession>
<reference evidence="2 3" key="1">
    <citation type="submission" date="2016-06" db="EMBL/GenBank/DDBJ databases">
        <title>Comparative genomics of the ectomycorrhizal sister species Rhizopogon vinicolor and Rhizopogon vesiculosus (Basidiomycota: Boletales) reveals a divergence of the mating type B locus.</title>
        <authorList>
            <consortium name="DOE Joint Genome Institute"/>
            <person name="Mujic A.B."/>
            <person name="Kuo A."/>
            <person name="Tritt A."/>
            <person name="Lipzen A."/>
            <person name="Chen C."/>
            <person name="Johnson J."/>
            <person name="Sharma A."/>
            <person name="Barry K."/>
            <person name="Grigoriev I.V."/>
            <person name="Spatafora J.W."/>
        </authorList>
    </citation>
    <scope>NUCLEOTIDE SEQUENCE [LARGE SCALE GENOMIC DNA]</scope>
    <source>
        <strain evidence="2 3">AM-OR11-026</strain>
    </source>
</reference>
<organism evidence="2 3">
    <name type="scientific">Rhizopogon vinicolor AM-OR11-026</name>
    <dbReference type="NCBI Taxonomy" id="1314800"/>
    <lineage>
        <taxon>Eukaryota</taxon>
        <taxon>Fungi</taxon>
        <taxon>Dikarya</taxon>
        <taxon>Basidiomycota</taxon>
        <taxon>Agaricomycotina</taxon>
        <taxon>Agaricomycetes</taxon>
        <taxon>Agaricomycetidae</taxon>
        <taxon>Boletales</taxon>
        <taxon>Suillineae</taxon>
        <taxon>Rhizopogonaceae</taxon>
        <taxon>Rhizopogon</taxon>
    </lineage>
</organism>
<keyword evidence="3" id="KW-1185">Reference proteome</keyword>
<name>A0A1B7MLT3_9AGAM</name>
<sequence>MNIKSTISLIIAAAAAPAVVAGPIGYAICQTGCNALVVSCYAGAGFTFGVALPAAPPVIMACNAGLGTCMAACAVVALGQPL</sequence>
<dbReference type="OrthoDB" id="10063670at2759"/>
<evidence type="ECO:0000313" key="2">
    <source>
        <dbReference type="EMBL" id="OAX33574.1"/>
    </source>
</evidence>
<gene>
    <name evidence="2" type="ORF">K503DRAFT_514430</name>
</gene>
<evidence type="ECO:0000313" key="3">
    <source>
        <dbReference type="Proteomes" id="UP000092154"/>
    </source>
</evidence>
<evidence type="ECO:0000256" key="1">
    <source>
        <dbReference type="SAM" id="SignalP"/>
    </source>
</evidence>
<evidence type="ECO:0008006" key="4">
    <source>
        <dbReference type="Google" id="ProtNLM"/>
    </source>
</evidence>
<dbReference type="PANTHER" id="PTHR37475:SF1">
    <property type="entry name" value="ZYGOTE-SPECIFIC PROTEIN"/>
    <property type="match status" value="1"/>
</dbReference>